<dbReference type="PANTHER" id="PTHR13439">
    <property type="entry name" value="CT120 PROTEIN"/>
    <property type="match status" value="1"/>
</dbReference>
<dbReference type="GO" id="GO:0016020">
    <property type="term" value="C:membrane"/>
    <property type="evidence" value="ECO:0007669"/>
    <property type="project" value="UniProtKB-SubCell"/>
</dbReference>
<dbReference type="AlphaFoldDB" id="A0A8S9A1N3"/>
<feature type="transmembrane region" description="Helical" evidence="7">
    <location>
        <begin position="200"/>
        <end position="220"/>
    </location>
</feature>
<feature type="compositionally biased region" description="Basic and acidic residues" evidence="6">
    <location>
        <begin position="306"/>
        <end position="328"/>
    </location>
</feature>
<dbReference type="InterPro" id="IPR050846">
    <property type="entry name" value="TLCD"/>
</dbReference>
<evidence type="ECO:0000256" key="1">
    <source>
        <dbReference type="ARBA" id="ARBA00004141"/>
    </source>
</evidence>
<feature type="transmembrane region" description="Helical" evidence="7">
    <location>
        <begin position="271"/>
        <end position="292"/>
    </location>
</feature>
<comment type="caution">
    <text evidence="9">The sequence shown here is derived from an EMBL/GenBank/DDBJ whole genome shotgun (WGS) entry which is preliminary data.</text>
</comment>
<dbReference type="EMBL" id="NMPR01000012">
    <property type="protein sequence ID" value="KAA8635376.1"/>
    <property type="molecule type" value="Genomic_DNA"/>
</dbReference>
<evidence type="ECO:0000256" key="3">
    <source>
        <dbReference type="ARBA" id="ARBA00022989"/>
    </source>
</evidence>
<dbReference type="GO" id="GO:0055088">
    <property type="term" value="P:lipid homeostasis"/>
    <property type="evidence" value="ECO:0007669"/>
    <property type="project" value="TreeGrafter"/>
</dbReference>
<evidence type="ECO:0000256" key="2">
    <source>
        <dbReference type="ARBA" id="ARBA00022692"/>
    </source>
</evidence>
<sequence>MRDPFPFPPIPALAKASQPWADRLSFPTLPLHIHEVIGAAAFYTFVHVVVSPLVSNLFFSKYYPKHSRSKKANWDTHVVSLVQSTLINALALWVMYADKERSAMDFEQRVWGYTGASGMIQALACGYFVWDLGVTLLNFDIFGFGLLAHAVSALVVYSFGFRPFLNFYSTTFILYELSTPFLNIHWFCDKLNMTGSRVQLYNGVALLVTFFSCRLIWGTWQSAVVYKDMWQAVHHAPSPEYIQSYYNTTSSIIDAENVMLFAAKPEPVPKWLAGLYVASNLTLNTLNWYWFFKMVSAVRKRFVPKEEMETTKKEKLETVGSSAEKEAARSTGTEQPKRPVAINKSRRTNSIEDLVPDNEELREGTIHRRGAATTHSSSASENDDDNDDDDDDDDPATPALRRVIEALAAANGGNPLEMLPLIPRPEERSLRDVMPWMYVDVKMKSPKKRLWKAWWNSSM</sequence>
<evidence type="ECO:0000256" key="4">
    <source>
        <dbReference type="ARBA" id="ARBA00023136"/>
    </source>
</evidence>
<feature type="transmembrane region" description="Helical" evidence="7">
    <location>
        <begin position="141"/>
        <end position="161"/>
    </location>
</feature>
<keyword evidence="2 5" id="KW-0812">Transmembrane</keyword>
<feature type="region of interest" description="Disordered" evidence="6">
    <location>
        <begin position="306"/>
        <end position="397"/>
    </location>
</feature>
<name>A0A8S9A1N3_SORMA</name>
<gene>
    <name evidence="9" type="ORF">SMACR_00472</name>
</gene>
<dbReference type="Pfam" id="PF03798">
    <property type="entry name" value="TRAM_LAG1_CLN8"/>
    <property type="match status" value="1"/>
</dbReference>
<feature type="transmembrane region" description="Helical" evidence="7">
    <location>
        <begin position="110"/>
        <end position="129"/>
    </location>
</feature>
<evidence type="ECO:0000256" key="6">
    <source>
        <dbReference type="SAM" id="MobiDB-lite"/>
    </source>
</evidence>
<protein>
    <recommendedName>
        <fullName evidence="8">TLC domain-containing protein</fullName>
    </recommendedName>
</protein>
<evidence type="ECO:0000313" key="10">
    <source>
        <dbReference type="Proteomes" id="UP000433876"/>
    </source>
</evidence>
<organism evidence="9 10">
    <name type="scientific">Sordaria macrospora</name>
    <dbReference type="NCBI Taxonomy" id="5147"/>
    <lineage>
        <taxon>Eukaryota</taxon>
        <taxon>Fungi</taxon>
        <taxon>Dikarya</taxon>
        <taxon>Ascomycota</taxon>
        <taxon>Pezizomycotina</taxon>
        <taxon>Sordariomycetes</taxon>
        <taxon>Sordariomycetidae</taxon>
        <taxon>Sordariales</taxon>
        <taxon>Sordariaceae</taxon>
        <taxon>Sordaria</taxon>
    </lineage>
</organism>
<dbReference type="VEuPathDB" id="FungiDB:SMAC_00472"/>
<dbReference type="PANTHER" id="PTHR13439:SF0">
    <property type="entry name" value="TOPOISOMERASE I DAMAGE AFFECTED PROTEIN 4"/>
    <property type="match status" value="1"/>
</dbReference>
<feature type="domain" description="TLC" evidence="8">
    <location>
        <begin position="69"/>
        <end position="303"/>
    </location>
</feature>
<proteinExistence type="predicted"/>
<feature type="compositionally biased region" description="Acidic residues" evidence="6">
    <location>
        <begin position="381"/>
        <end position="395"/>
    </location>
</feature>
<dbReference type="SMART" id="SM00724">
    <property type="entry name" value="TLC"/>
    <property type="match status" value="1"/>
</dbReference>
<evidence type="ECO:0000313" key="9">
    <source>
        <dbReference type="EMBL" id="KAA8635376.1"/>
    </source>
</evidence>
<evidence type="ECO:0000256" key="5">
    <source>
        <dbReference type="PROSITE-ProRule" id="PRU00205"/>
    </source>
</evidence>
<feature type="transmembrane region" description="Helical" evidence="7">
    <location>
        <begin position="36"/>
        <end position="58"/>
    </location>
</feature>
<dbReference type="OMA" id="ERSAMDF"/>
<dbReference type="GO" id="GO:0005783">
    <property type="term" value="C:endoplasmic reticulum"/>
    <property type="evidence" value="ECO:0007669"/>
    <property type="project" value="TreeGrafter"/>
</dbReference>
<reference evidence="9 10" key="1">
    <citation type="submission" date="2017-07" db="EMBL/GenBank/DDBJ databases">
        <title>Genome sequence of the Sordaria macrospora wild type strain R19027.</title>
        <authorList>
            <person name="Nowrousian M."/>
            <person name="Teichert I."/>
            <person name="Kueck U."/>
        </authorList>
    </citation>
    <scope>NUCLEOTIDE SEQUENCE [LARGE SCALE GENOMIC DNA]</scope>
    <source>
        <strain evidence="9 10">R19027</strain>
        <tissue evidence="9">Mycelium</tissue>
    </source>
</reference>
<dbReference type="InterPro" id="IPR006634">
    <property type="entry name" value="TLC-dom"/>
</dbReference>
<accession>A0A8S9A1N3</accession>
<evidence type="ECO:0000256" key="7">
    <source>
        <dbReference type="SAM" id="Phobius"/>
    </source>
</evidence>
<feature type="transmembrane region" description="Helical" evidence="7">
    <location>
        <begin position="78"/>
        <end position="98"/>
    </location>
</feature>
<keyword evidence="4 5" id="KW-0472">Membrane</keyword>
<feature type="transmembrane region" description="Helical" evidence="7">
    <location>
        <begin position="167"/>
        <end position="188"/>
    </location>
</feature>
<keyword evidence="3 7" id="KW-1133">Transmembrane helix</keyword>
<dbReference type="Proteomes" id="UP000433876">
    <property type="component" value="Unassembled WGS sequence"/>
</dbReference>
<comment type="subcellular location">
    <subcellularLocation>
        <location evidence="1">Membrane</location>
        <topology evidence="1">Multi-pass membrane protein</topology>
    </subcellularLocation>
</comment>
<evidence type="ECO:0000259" key="8">
    <source>
        <dbReference type="PROSITE" id="PS50922"/>
    </source>
</evidence>
<dbReference type="PROSITE" id="PS50922">
    <property type="entry name" value="TLC"/>
    <property type="match status" value="1"/>
</dbReference>